<dbReference type="Proteomes" id="UP000515317">
    <property type="component" value="Chromosome"/>
</dbReference>
<dbReference type="RefSeq" id="WP_263971504.1">
    <property type="nucleotide sequence ID" value="NZ_AP023361.1"/>
</dbReference>
<evidence type="ECO:0000313" key="2">
    <source>
        <dbReference type="Proteomes" id="UP000515317"/>
    </source>
</evidence>
<keyword evidence="2" id="KW-1185">Reference proteome</keyword>
<dbReference type="EMBL" id="AP023361">
    <property type="protein sequence ID" value="BCJ90003.1"/>
    <property type="molecule type" value="Genomic_DNA"/>
</dbReference>
<dbReference type="KEGG" id="tso:IZ6_07380"/>
<accession>A0A6S6QFX7</accession>
<organism evidence="1 2">
    <name type="scientific">Terrihabitans soli</name>
    <dbReference type="NCBI Taxonomy" id="708113"/>
    <lineage>
        <taxon>Bacteria</taxon>
        <taxon>Pseudomonadati</taxon>
        <taxon>Pseudomonadota</taxon>
        <taxon>Alphaproteobacteria</taxon>
        <taxon>Hyphomicrobiales</taxon>
        <taxon>Terrihabitans</taxon>
    </lineage>
</organism>
<sequence>MLNRTRFFAFLARWTGYTHDSLYGFDLAAPFDFPQGVRADVR</sequence>
<reference evidence="1 2" key="1">
    <citation type="submission" date="2020-08" db="EMBL/GenBank/DDBJ databases">
        <title>Genome sequence of Rhizobiales bacterium strain IZ6.</title>
        <authorList>
            <person name="Nakai R."/>
            <person name="Naganuma T."/>
        </authorList>
    </citation>
    <scope>NUCLEOTIDE SEQUENCE [LARGE SCALE GENOMIC DNA]</scope>
    <source>
        <strain evidence="1 2">IZ6</strain>
    </source>
</reference>
<evidence type="ECO:0000313" key="1">
    <source>
        <dbReference type="EMBL" id="BCJ90003.1"/>
    </source>
</evidence>
<proteinExistence type="predicted"/>
<protein>
    <submittedName>
        <fullName evidence="1">Uncharacterized protein</fullName>
    </submittedName>
</protein>
<gene>
    <name evidence="1" type="ORF">IZ6_07380</name>
</gene>
<dbReference type="AlphaFoldDB" id="A0A6S6QFX7"/>
<name>A0A6S6QFX7_9HYPH</name>